<evidence type="ECO:0000256" key="1">
    <source>
        <dbReference type="ARBA" id="ARBA00023125"/>
    </source>
</evidence>
<reference evidence="4" key="1">
    <citation type="journal article" date="2019" name="Int. J. Syst. Evol. Microbiol.">
        <title>The Global Catalogue of Microorganisms (GCM) 10K type strain sequencing project: providing services to taxonomists for standard genome sequencing and annotation.</title>
        <authorList>
            <consortium name="The Broad Institute Genomics Platform"/>
            <consortium name="The Broad Institute Genome Sequencing Center for Infectious Disease"/>
            <person name="Wu L."/>
            <person name="Ma J."/>
        </authorList>
    </citation>
    <scope>NUCLEOTIDE SEQUENCE [LARGE SCALE GENOMIC DNA]</scope>
    <source>
        <strain evidence="4">JCM 31037</strain>
    </source>
</reference>
<dbReference type="EMBL" id="JBHTMP010000044">
    <property type="protein sequence ID" value="MFD1324211.1"/>
    <property type="molecule type" value="Genomic_DNA"/>
</dbReference>
<comment type="caution">
    <text evidence="3">The sequence shown here is derived from an EMBL/GenBank/DDBJ whole genome shotgun (WGS) entry which is preliminary data.</text>
</comment>
<gene>
    <name evidence="3" type="ORF">ACFQ4H_24305</name>
</gene>
<dbReference type="PANTHER" id="PTHR30204:SF97">
    <property type="entry name" value="MERR FAMILY REGULATORY PROTEIN"/>
    <property type="match status" value="1"/>
</dbReference>
<dbReference type="InterPro" id="IPR047057">
    <property type="entry name" value="MerR_fam"/>
</dbReference>
<dbReference type="Pfam" id="PF13411">
    <property type="entry name" value="MerR_1"/>
    <property type="match status" value="1"/>
</dbReference>
<dbReference type="SUPFAM" id="SSF46955">
    <property type="entry name" value="Putative DNA-binding domain"/>
    <property type="match status" value="1"/>
</dbReference>
<keyword evidence="1" id="KW-0238">DNA-binding</keyword>
<dbReference type="SMART" id="SM00422">
    <property type="entry name" value="HTH_MERR"/>
    <property type="match status" value="1"/>
</dbReference>
<dbReference type="RefSeq" id="WP_377574467.1">
    <property type="nucleotide sequence ID" value="NZ_JBHTMP010000044.1"/>
</dbReference>
<dbReference type="Gene3D" id="1.10.1660.10">
    <property type="match status" value="1"/>
</dbReference>
<evidence type="ECO:0000313" key="3">
    <source>
        <dbReference type="EMBL" id="MFD1324211.1"/>
    </source>
</evidence>
<keyword evidence="4" id="KW-1185">Reference proteome</keyword>
<dbReference type="InterPro" id="IPR009061">
    <property type="entry name" value="DNA-bd_dom_put_sf"/>
</dbReference>
<evidence type="ECO:0000313" key="4">
    <source>
        <dbReference type="Proteomes" id="UP001597260"/>
    </source>
</evidence>
<name>A0ABW3YIG8_9ACTN</name>
<sequence>MMNIGEFAELTGLGVKALRLYDERGLLVPAAVDPWSRYRRYTPAQLAPAIRLKALRAAGVSLADAARALDDPREAEVVLAEHRARIAAERQRQDAALAVLQPLLGGDGWRWTVEERRSTAQHWVGVRLPVTDVAANDEGDIEAADERANEGFAALWHALSAEGNAPIGPFWSSFRPGTEEGTTIDLLCCWPVARPVPADWSVPGWTTEVGQVSAGTELVVRWRHDDPIPLVEGATHPAVVALLVEAEARGAAVDLSSLRQIGLFEAGESVGVEVAMALRRS</sequence>
<dbReference type="Proteomes" id="UP001597260">
    <property type="component" value="Unassembled WGS sequence"/>
</dbReference>
<proteinExistence type="predicted"/>
<evidence type="ECO:0000259" key="2">
    <source>
        <dbReference type="PROSITE" id="PS50937"/>
    </source>
</evidence>
<accession>A0ABW3YIG8</accession>
<feature type="domain" description="HTH merR-type" evidence="2">
    <location>
        <begin position="1"/>
        <end position="71"/>
    </location>
</feature>
<protein>
    <submittedName>
        <fullName evidence="3">MerR family transcriptional regulator</fullName>
    </submittedName>
</protein>
<organism evidence="3 4">
    <name type="scientific">Micromonospora sonneratiae</name>
    <dbReference type="NCBI Taxonomy" id="1184706"/>
    <lineage>
        <taxon>Bacteria</taxon>
        <taxon>Bacillati</taxon>
        <taxon>Actinomycetota</taxon>
        <taxon>Actinomycetes</taxon>
        <taxon>Micromonosporales</taxon>
        <taxon>Micromonosporaceae</taxon>
        <taxon>Micromonospora</taxon>
    </lineage>
</organism>
<dbReference type="InterPro" id="IPR000551">
    <property type="entry name" value="MerR-type_HTH_dom"/>
</dbReference>
<dbReference type="PANTHER" id="PTHR30204">
    <property type="entry name" value="REDOX-CYCLING DRUG-SENSING TRANSCRIPTIONAL ACTIVATOR SOXR"/>
    <property type="match status" value="1"/>
</dbReference>
<dbReference type="PROSITE" id="PS50937">
    <property type="entry name" value="HTH_MERR_2"/>
    <property type="match status" value="1"/>
</dbReference>